<proteinExistence type="predicted"/>
<protein>
    <submittedName>
        <fullName evidence="2">Uncharacterized protein</fullName>
    </submittedName>
</protein>
<dbReference type="WBParaSite" id="nRc.2.0.1.t45291-RA">
    <property type="protein sequence ID" value="nRc.2.0.1.t45291-RA"/>
    <property type="gene ID" value="nRc.2.0.1.g45291"/>
</dbReference>
<sequence length="86" mass="9895">MDDLNGSQRSVCLLLFEVIATTFKRIEARRLVALIANQYGWFLMEAIGSTGEKLVKKVYLAYLELSLFKNMNYNPTMSSIIQDRIE</sequence>
<name>A0A915L3H2_ROMCU</name>
<accession>A0A915L3H2</accession>
<keyword evidence="1" id="KW-1185">Reference proteome</keyword>
<dbReference type="Proteomes" id="UP000887565">
    <property type="component" value="Unplaced"/>
</dbReference>
<evidence type="ECO:0000313" key="2">
    <source>
        <dbReference type="WBParaSite" id="nRc.2.0.1.t45291-RA"/>
    </source>
</evidence>
<reference evidence="2" key="1">
    <citation type="submission" date="2022-11" db="UniProtKB">
        <authorList>
            <consortium name="WormBaseParasite"/>
        </authorList>
    </citation>
    <scope>IDENTIFICATION</scope>
</reference>
<dbReference type="AlphaFoldDB" id="A0A915L3H2"/>
<organism evidence="1 2">
    <name type="scientific">Romanomermis culicivorax</name>
    <name type="common">Nematode worm</name>
    <dbReference type="NCBI Taxonomy" id="13658"/>
    <lineage>
        <taxon>Eukaryota</taxon>
        <taxon>Metazoa</taxon>
        <taxon>Ecdysozoa</taxon>
        <taxon>Nematoda</taxon>
        <taxon>Enoplea</taxon>
        <taxon>Dorylaimia</taxon>
        <taxon>Mermithida</taxon>
        <taxon>Mermithoidea</taxon>
        <taxon>Mermithidae</taxon>
        <taxon>Romanomermis</taxon>
    </lineage>
</organism>
<evidence type="ECO:0000313" key="1">
    <source>
        <dbReference type="Proteomes" id="UP000887565"/>
    </source>
</evidence>